<dbReference type="CDD" id="cd09917">
    <property type="entry name" value="F-box_SF"/>
    <property type="match status" value="1"/>
</dbReference>
<dbReference type="AlphaFoldDB" id="A0A2U1MZE5"/>
<dbReference type="InterPro" id="IPR044809">
    <property type="entry name" value="AUF1-like"/>
</dbReference>
<dbReference type="PROSITE" id="PS50181">
    <property type="entry name" value="FBOX"/>
    <property type="match status" value="1"/>
</dbReference>
<dbReference type="Gene3D" id="1.20.1280.50">
    <property type="match status" value="1"/>
</dbReference>
<gene>
    <name evidence="2" type="ORF">CTI12_AA326280</name>
</gene>
<dbReference type="InterPro" id="IPR036047">
    <property type="entry name" value="F-box-like_dom_sf"/>
</dbReference>
<evidence type="ECO:0000313" key="3">
    <source>
        <dbReference type="Proteomes" id="UP000245207"/>
    </source>
</evidence>
<accession>A0A2U1MZE5</accession>
<sequence>MKEIEKSRTSVDSCPFSRLPDEMVLQIFDKLIDLKILCLCKSVSKRFNRIVTQVNTISFTALTDPEVEYHNRESRAFNTVASLGPFWSAYCTLLKFRRVKSVHIQLPSAVDSLPLFKWKIKFGNRFDAFLFLSPNYIYHKKEVYVNDIDQDIESNELIRKKIKTSGQCLQDVMKRIIVLLTDIISFPLLERVSIVDSDNRGKVSFSGGKIADIRNLLCSPSETMEQRLKYLDFPSKMSRCYVPLLELPVSGYVMKGILKKHRGQIEMLGEV</sequence>
<evidence type="ECO:0000313" key="2">
    <source>
        <dbReference type="EMBL" id="PWA66564.1"/>
    </source>
</evidence>
<dbReference type="InterPro" id="IPR001810">
    <property type="entry name" value="F-box_dom"/>
</dbReference>
<organism evidence="2 3">
    <name type="scientific">Artemisia annua</name>
    <name type="common">Sweet wormwood</name>
    <dbReference type="NCBI Taxonomy" id="35608"/>
    <lineage>
        <taxon>Eukaryota</taxon>
        <taxon>Viridiplantae</taxon>
        <taxon>Streptophyta</taxon>
        <taxon>Embryophyta</taxon>
        <taxon>Tracheophyta</taxon>
        <taxon>Spermatophyta</taxon>
        <taxon>Magnoliopsida</taxon>
        <taxon>eudicotyledons</taxon>
        <taxon>Gunneridae</taxon>
        <taxon>Pentapetalae</taxon>
        <taxon>asterids</taxon>
        <taxon>campanulids</taxon>
        <taxon>Asterales</taxon>
        <taxon>Asteraceae</taxon>
        <taxon>Asteroideae</taxon>
        <taxon>Anthemideae</taxon>
        <taxon>Artemisiinae</taxon>
        <taxon>Artemisia</taxon>
    </lineage>
</organism>
<protein>
    <submittedName>
        <fullName evidence="2">F-box domain, Leucine-rich repeat domain, L domain-like protein</fullName>
    </submittedName>
</protein>
<dbReference type="SUPFAM" id="SSF81383">
    <property type="entry name" value="F-box domain"/>
    <property type="match status" value="1"/>
</dbReference>
<dbReference type="PANTHER" id="PTHR31215">
    <property type="entry name" value="OS05G0510400 PROTEIN-RELATED"/>
    <property type="match status" value="1"/>
</dbReference>
<dbReference type="STRING" id="35608.A0A2U1MZE5"/>
<comment type="caution">
    <text evidence="2">The sequence shown here is derived from an EMBL/GenBank/DDBJ whole genome shotgun (WGS) entry which is preliminary data.</text>
</comment>
<proteinExistence type="predicted"/>
<reference evidence="2 3" key="1">
    <citation type="journal article" date="2018" name="Mol. Plant">
        <title>The genome of Artemisia annua provides insight into the evolution of Asteraceae family and artemisinin biosynthesis.</title>
        <authorList>
            <person name="Shen Q."/>
            <person name="Zhang L."/>
            <person name="Liao Z."/>
            <person name="Wang S."/>
            <person name="Yan T."/>
            <person name="Shi P."/>
            <person name="Liu M."/>
            <person name="Fu X."/>
            <person name="Pan Q."/>
            <person name="Wang Y."/>
            <person name="Lv Z."/>
            <person name="Lu X."/>
            <person name="Zhang F."/>
            <person name="Jiang W."/>
            <person name="Ma Y."/>
            <person name="Chen M."/>
            <person name="Hao X."/>
            <person name="Li L."/>
            <person name="Tang Y."/>
            <person name="Lv G."/>
            <person name="Zhou Y."/>
            <person name="Sun X."/>
            <person name="Brodelius P.E."/>
            <person name="Rose J.K.C."/>
            <person name="Tang K."/>
        </authorList>
    </citation>
    <scope>NUCLEOTIDE SEQUENCE [LARGE SCALE GENOMIC DNA]</scope>
    <source>
        <strain evidence="3">cv. Huhao1</strain>
        <tissue evidence="2">Leaf</tissue>
    </source>
</reference>
<name>A0A2U1MZE5_ARTAN</name>
<dbReference type="Pfam" id="PF12937">
    <property type="entry name" value="F-box-like"/>
    <property type="match status" value="1"/>
</dbReference>
<dbReference type="EMBL" id="PKPP01004003">
    <property type="protein sequence ID" value="PWA66564.1"/>
    <property type="molecule type" value="Genomic_DNA"/>
</dbReference>
<evidence type="ECO:0000259" key="1">
    <source>
        <dbReference type="PROSITE" id="PS50181"/>
    </source>
</evidence>
<feature type="domain" description="F-box" evidence="1">
    <location>
        <begin position="13"/>
        <end position="62"/>
    </location>
</feature>
<dbReference type="OrthoDB" id="1065058at2759"/>
<dbReference type="Proteomes" id="UP000245207">
    <property type="component" value="Unassembled WGS sequence"/>
</dbReference>
<keyword evidence="3" id="KW-1185">Reference proteome</keyword>